<evidence type="ECO:0008006" key="2">
    <source>
        <dbReference type="Google" id="ProtNLM"/>
    </source>
</evidence>
<organism evidence="1">
    <name type="scientific">mine drainage metagenome</name>
    <dbReference type="NCBI Taxonomy" id="410659"/>
    <lineage>
        <taxon>unclassified sequences</taxon>
        <taxon>metagenomes</taxon>
        <taxon>ecological metagenomes</taxon>
    </lineage>
</organism>
<name>A0A1J5SJE4_9ZZZZ</name>
<dbReference type="AlphaFoldDB" id="A0A1J5SJE4"/>
<protein>
    <recommendedName>
        <fullName evidence="2">DUF4380 domain-containing protein</fullName>
    </recommendedName>
</protein>
<comment type="caution">
    <text evidence="1">The sequence shown here is derived from an EMBL/GenBank/DDBJ whole genome shotgun (WGS) entry which is preliminary data.</text>
</comment>
<evidence type="ECO:0000313" key="1">
    <source>
        <dbReference type="EMBL" id="OIR01836.1"/>
    </source>
</evidence>
<accession>A0A1J5SJE4</accession>
<gene>
    <name evidence="1" type="ORF">GALL_161380</name>
</gene>
<proteinExistence type="predicted"/>
<dbReference type="EMBL" id="MLJW01000080">
    <property type="protein sequence ID" value="OIR01836.1"/>
    <property type="molecule type" value="Genomic_DNA"/>
</dbReference>
<sequence>MFSWNSGRLALVCLSMVSASAFAGGIGTSTAWRRTTWKGEPAWVSVRGKVRAVVSEARCRLVYLGAADGTYNLLNAPDKAPMPDAGNVSPNWGGHRFWLGPQKRWVWPAPNDWEHAAAKSVSDRDGVLVLDHPHTDPHYPALRREYAWDGDRLRCTVSWKDDGRPYYGMHVVAVNVPFRIVTRLVRWEEVPDGVVDVQMRDPRATGVLPNPCVQVQGDRATVTAGIKTLKSGYAPQALTVERPGGWELSMIPGPHEGVAITSPDFGYLSQVWVGGPEYDLAEIEQLTPYLIGDRNGRCSSTIYLEALPPVAR</sequence>
<reference evidence="1" key="1">
    <citation type="submission" date="2016-10" db="EMBL/GenBank/DDBJ databases">
        <title>Sequence of Gallionella enrichment culture.</title>
        <authorList>
            <person name="Poehlein A."/>
            <person name="Muehling M."/>
            <person name="Daniel R."/>
        </authorList>
    </citation>
    <scope>NUCLEOTIDE SEQUENCE</scope>
</reference>